<dbReference type="Proteomes" id="UP001232063">
    <property type="component" value="Unassembled WGS sequence"/>
</dbReference>
<protein>
    <submittedName>
        <fullName evidence="1">Uncharacterized protein</fullName>
    </submittedName>
</protein>
<proteinExistence type="predicted"/>
<gene>
    <name evidence="1" type="ORF">QNI22_31745</name>
</gene>
<organism evidence="1 2">
    <name type="scientific">Xanthocytophaga agilis</name>
    <dbReference type="NCBI Taxonomy" id="3048010"/>
    <lineage>
        <taxon>Bacteria</taxon>
        <taxon>Pseudomonadati</taxon>
        <taxon>Bacteroidota</taxon>
        <taxon>Cytophagia</taxon>
        <taxon>Cytophagales</taxon>
        <taxon>Rhodocytophagaceae</taxon>
        <taxon>Xanthocytophaga</taxon>
    </lineage>
</organism>
<accession>A0AAE3RBL5</accession>
<evidence type="ECO:0000313" key="1">
    <source>
        <dbReference type="EMBL" id="MDJ1505272.1"/>
    </source>
</evidence>
<reference evidence="1" key="1">
    <citation type="submission" date="2023-05" db="EMBL/GenBank/DDBJ databases">
        <authorList>
            <person name="Zhang X."/>
        </authorList>
    </citation>
    <scope>NUCLEOTIDE SEQUENCE</scope>
    <source>
        <strain evidence="1">BD1B2-1</strain>
    </source>
</reference>
<dbReference type="RefSeq" id="WP_314517185.1">
    <property type="nucleotide sequence ID" value="NZ_JASJOU010000015.1"/>
</dbReference>
<dbReference type="AlphaFoldDB" id="A0AAE3RBL5"/>
<evidence type="ECO:0000313" key="2">
    <source>
        <dbReference type="Proteomes" id="UP001232063"/>
    </source>
</evidence>
<name>A0AAE3RBL5_9BACT</name>
<dbReference type="EMBL" id="JASJOU010000015">
    <property type="protein sequence ID" value="MDJ1505272.1"/>
    <property type="molecule type" value="Genomic_DNA"/>
</dbReference>
<sequence>MENPIILHRKILTRFQSQLHEMMSLNEEIYLAASPHLIGILASCIEMIKAFPHPSPKDKENALNKLSLIHKNIVEFDPHKAFTQRVYPTDEAPPAGSPVANSYREWKQIVSQAEKTIHLYLMILV</sequence>
<keyword evidence="2" id="KW-1185">Reference proteome</keyword>
<comment type="caution">
    <text evidence="1">The sequence shown here is derived from an EMBL/GenBank/DDBJ whole genome shotgun (WGS) entry which is preliminary data.</text>
</comment>